<dbReference type="Pfam" id="PF08281">
    <property type="entry name" value="Sigma70_r4_2"/>
    <property type="match status" value="1"/>
</dbReference>
<evidence type="ECO:0000313" key="8">
    <source>
        <dbReference type="Proteomes" id="UP000743899"/>
    </source>
</evidence>
<dbReference type="CDD" id="cd06171">
    <property type="entry name" value="Sigma70_r4"/>
    <property type="match status" value="1"/>
</dbReference>
<dbReference type="InterPro" id="IPR013249">
    <property type="entry name" value="RNA_pol_sigma70_r4_t2"/>
</dbReference>
<reference evidence="7 8" key="1">
    <citation type="submission" date="2020-01" db="EMBL/GenBank/DDBJ databases">
        <title>A novel Bacillus sp. from Pasinler.</title>
        <authorList>
            <person name="Adiguzel A."/>
            <person name="Ay H."/>
            <person name="Baltaci M.O."/>
        </authorList>
    </citation>
    <scope>NUCLEOTIDE SEQUENCE [LARGE SCALE GENOMIC DNA]</scope>
    <source>
        <strain evidence="7 8">P1</strain>
    </source>
</reference>
<evidence type="ECO:0000256" key="3">
    <source>
        <dbReference type="ARBA" id="ARBA00023125"/>
    </source>
</evidence>
<evidence type="ECO:0000313" key="7">
    <source>
        <dbReference type="EMBL" id="NCU18154.1"/>
    </source>
</evidence>
<evidence type="ECO:0000256" key="2">
    <source>
        <dbReference type="ARBA" id="ARBA00023082"/>
    </source>
</evidence>
<proteinExistence type="predicted"/>
<dbReference type="InterPro" id="IPR036388">
    <property type="entry name" value="WH-like_DNA-bd_sf"/>
</dbReference>
<evidence type="ECO:0000256" key="4">
    <source>
        <dbReference type="ARBA" id="ARBA00023163"/>
    </source>
</evidence>
<name>A0ABX0A3Y7_9BACI</name>
<evidence type="ECO:0000259" key="6">
    <source>
        <dbReference type="Pfam" id="PF08281"/>
    </source>
</evidence>
<keyword evidence="1" id="KW-0805">Transcription regulation</keyword>
<dbReference type="InterPro" id="IPR007627">
    <property type="entry name" value="RNA_pol_sigma70_r2"/>
</dbReference>
<accession>A0ABX0A3Y7</accession>
<dbReference type="Gene3D" id="1.10.1740.10">
    <property type="match status" value="1"/>
</dbReference>
<dbReference type="InterPro" id="IPR013325">
    <property type="entry name" value="RNA_pol_sigma_r2"/>
</dbReference>
<evidence type="ECO:0000259" key="5">
    <source>
        <dbReference type="Pfam" id="PF04542"/>
    </source>
</evidence>
<protein>
    <submittedName>
        <fullName evidence="7">Sigma-70 family RNA polymerase sigma factor</fullName>
    </submittedName>
</protein>
<dbReference type="SUPFAM" id="SSF88659">
    <property type="entry name" value="Sigma3 and sigma4 domains of RNA polymerase sigma factors"/>
    <property type="match status" value="1"/>
</dbReference>
<organism evidence="7 8">
    <name type="scientific">Pallidibacillus pasinlerensis</name>
    <dbReference type="NCBI Taxonomy" id="2703818"/>
    <lineage>
        <taxon>Bacteria</taxon>
        <taxon>Bacillati</taxon>
        <taxon>Bacillota</taxon>
        <taxon>Bacilli</taxon>
        <taxon>Bacillales</taxon>
        <taxon>Bacillaceae</taxon>
        <taxon>Pallidibacillus</taxon>
    </lineage>
</organism>
<feature type="domain" description="RNA polymerase sigma-70 region 2" evidence="5">
    <location>
        <begin position="11"/>
        <end position="77"/>
    </location>
</feature>
<keyword evidence="4" id="KW-0804">Transcription</keyword>
<dbReference type="NCBIfam" id="TIGR02937">
    <property type="entry name" value="sigma70-ECF"/>
    <property type="match status" value="1"/>
</dbReference>
<feature type="domain" description="RNA polymerase sigma factor 70 region 4 type 2" evidence="6">
    <location>
        <begin position="108"/>
        <end position="155"/>
    </location>
</feature>
<dbReference type="RefSeq" id="WP_161920985.1">
    <property type="nucleotide sequence ID" value="NZ_JAACYS010000048.1"/>
</dbReference>
<comment type="caution">
    <text evidence="7">The sequence shown here is derived from an EMBL/GenBank/DDBJ whole genome shotgun (WGS) entry which is preliminary data.</text>
</comment>
<dbReference type="PANTHER" id="PTHR30385">
    <property type="entry name" value="SIGMA FACTOR F FLAGELLAR"/>
    <property type="match status" value="1"/>
</dbReference>
<sequence>MKDEVIFEDLVVTMKPIIYSIIHKLNIYKNHEEYYHAGLIGLWDAYQAFNPKKGNFQTFAYYYIRGAILQELNKNRKKEDGEQFVDDYGWQVIANSFTEKNDTSQVVELYNLLEKLPSKQRQFIELHYFKGMKLKEIAAVFNISYQTAKSWHRKILGELRKQWNQEK</sequence>
<dbReference type="InterPro" id="IPR014284">
    <property type="entry name" value="RNA_pol_sigma-70_dom"/>
</dbReference>
<dbReference type="EMBL" id="JAACYS010000048">
    <property type="protein sequence ID" value="NCU18154.1"/>
    <property type="molecule type" value="Genomic_DNA"/>
</dbReference>
<dbReference type="Pfam" id="PF04542">
    <property type="entry name" value="Sigma70_r2"/>
    <property type="match status" value="1"/>
</dbReference>
<dbReference type="Gene3D" id="1.10.10.10">
    <property type="entry name" value="Winged helix-like DNA-binding domain superfamily/Winged helix DNA-binding domain"/>
    <property type="match status" value="1"/>
</dbReference>
<dbReference type="Proteomes" id="UP000743899">
    <property type="component" value="Unassembled WGS sequence"/>
</dbReference>
<keyword evidence="3" id="KW-0238">DNA-binding</keyword>
<dbReference type="InterPro" id="IPR013324">
    <property type="entry name" value="RNA_pol_sigma_r3/r4-like"/>
</dbReference>
<dbReference type="SUPFAM" id="SSF88946">
    <property type="entry name" value="Sigma2 domain of RNA polymerase sigma factors"/>
    <property type="match status" value="1"/>
</dbReference>
<gene>
    <name evidence="7" type="ORF">GW534_10545</name>
</gene>
<keyword evidence="2" id="KW-0731">Sigma factor</keyword>
<keyword evidence="8" id="KW-1185">Reference proteome</keyword>
<evidence type="ECO:0000256" key="1">
    <source>
        <dbReference type="ARBA" id="ARBA00023015"/>
    </source>
</evidence>